<dbReference type="SUPFAM" id="SSF52016">
    <property type="entry name" value="LeuD/IlvD-like"/>
    <property type="match status" value="1"/>
</dbReference>
<keyword evidence="5" id="KW-0432">Leucine biosynthesis</keyword>
<evidence type="ECO:0000313" key="12">
    <source>
        <dbReference type="EMBL" id="RKS73153.1"/>
    </source>
</evidence>
<evidence type="ECO:0000256" key="10">
    <source>
        <dbReference type="ARBA" id="ARBA00033368"/>
    </source>
</evidence>
<dbReference type="Gene3D" id="3.20.19.10">
    <property type="entry name" value="Aconitase, domain 4"/>
    <property type="match status" value="1"/>
</dbReference>
<evidence type="ECO:0000256" key="9">
    <source>
        <dbReference type="ARBA" id="ARBA00031631"/>
    </source>
</evidence>
<dbReference type="EC" id="4.2.1.33" evidence="3"/>
<evidence type="ECO:0000256" key="3">
    <source>
        <dbReference type="ARBA" id="ARBA00011998"/>
    </source>
</evidence>
<keyword evidence="6" id="KW-0028">Amino-acid biosynthesis</keyword>
<dbReference type="InterPro" id="IPR050075">
    <property type="entry name" value="LeuD"/>
</dbReference>
<evidence type="ECO:0000256" key="1">
    <source>
        <dbReference type="ARBA" id="ARBA00000491"/>
    </source>
</evidence>
<keyword evidence="13" id="KW-1185">Reference proteome</keyword>
<evidence type="ECO:0000256" key="8">
    <source>
        <dbReference type="ARBA" id="ARBA00023304"/>
    </source>
</evidence>
<dbReference type="OrthoDB" id="9777465at2"/>
<dbReference type="Pfam" id="PF00694">
    <property type="entry name" value="Aconitase_C"/>
    <property type="match status" value="1"/>
</dbReference>
<keyword evidence="8" id="KW-0100">Branched-chain amino acid biosynthesis</keyword>
<dbReference type="EMBL" id="RBWU01000004">
    <property type="protein sequence ID" value="RKS73153.1"/>
    <property type="molecule type" value="Genomic_DNA"/>
</dbReference>
<comment type="catalytic activity">
    <reaction evidence="1">
        <text>(2R,3S)-3-isopropylmalate = (2S)-2-isopropylmalate</text>
        <dbReference type="Rhea" id="RHEA:32287"/>
        <dbReference type="ChEBI" id="CHEBI:1178"/>
        <dbReference type="ChEBI" id="CHEBI:35121"/>
        <dbReference type="EC" id="4.2.1.33"/>
    </reaction>
</comment>
<dbReference type="InterPro" id="IPR015928">
    <property type="entry name" value="Aconitase/3IPM_dehydase_swvl"/>
</dbReference>
<evidence type="ECO:0000256" key="5">
    <source>
        <dbReference type="ARBA" id="ARBA00022430"/>
    </source>
</evidence>
<evidence type="ECO:0000256" key="7">
    <source>
        <dbReference type="ARBA" id="ARBA00023239"/>
    </source>
</evidence>
<organism evidence="12 13">
    <name type="scientific">Actinomadura pelletieri DSM 43383</name>
    <dbReference type="NCBI Taxonomy" id="1120940"/>
    <lineage>
        <taxon>Bacteria</taxon>
        <taxon>Bacillati</taxon>
        <taxon>Actinomycetota</taxon>
        <taxon>Actinomycetes</taxon>
        <taxon>Streptosporangiales</taxon>
        <taxon>Thermomonosporaceae</taxon>
        <taxon>Actinomadura</taxon>
    </lineage>
</organism>
<dbReference type="InterPro" id="IPR011827">
    <property type="entry name" value="LeuD_type2/HacB/DmdB"/>
</dbReference>
<keyword evidence="7" id="KW-0456">Lyase</keyword>
<evidence type="ECO:0000256" key="6">
    <source>
        <dbReference type="ARBA" id="ARBA00022605"/>
    </source>
</evidence>
<dbReference type="AlphaFoldDB" id="A0A495QKW2"/>
<gene>
    <name evidence="12" type="ORF">BZB76_3837</name>
</gene>
<evidence type="ECO:0000259" key="11">
    <source>
        <dbReference type="Pfam" id="PF00694"/>
    </source>
</evidence>
<protein>
    <recommendedName>
        <fullName evidence="4">3-isopropylmalate dehydratase small subunit</fullName>
        <ecNumber evidence="3">4.2.1.33</ecNumber>
    </recommendedName>
    <alternativeName>
        <fullName evidence="9">Alpha-IPM isomerase</fullName>
    </alternativeName>
    <alternativeName>
        <fullName evidence="10">Isopropylmalate isomerase</fullName>
    </alternativeName>
</protein>
<comment type="caution">
    <text evidence="12">The sequence shown here is derived from an EMBL/GenBank/DDBJ whole genome shotgun (WGS) entry which is preliminary data.</text>
</comment>
<feature type="domain" description="Aconitase A/isopropylmalate dehydratase small subunit swivel" evidence="11">
    <location>
        <begin position="52"/>
        <end position="98"/>
    </location>
</feature>
<accession>A0A495QKW2</accession>
<dbReference type="PANTHER" id="PTHR43345:SF9">
    <property type="entry name" value="3-ISOPROPYLMALATE DEHYDRATASE SMALL SUBUNIT"/>
    <property type="match status" value="1"/>
</dbReference>
<dbReference type="InterPro" id="IPR000573">
    <property type="entry name" value="AconitaseA/IPMdHydase_ssu_swvl"/>
</dbReference>
<sequence length="166" mass="17468">MRTTGRVWCFGDDINTDLIEPSSVVLLSTAEKARHCFEANRPGWVDLVEPGDLVVAGRNFGTGSSRPAALTLRAAGIAGIIAESVNGLFFRNCVNFAVPALSCPGITGAVTEGDVVTFDPADGSVRNDTTGATLRGRPWAPELIEILDAGGLIRQLEAEGLLMESP</sequence>
<evidence type="ECO:0000256" key="2">
    <source>
        <dbReference type="ARBA" id="ARBA00004729"/>
    </source>
</evidence>
<reference evidence="12 13" key="1">
    <citation type="submission" date="2018-10" db="EMBL/GenBank/DDBJ databases">
        <title>Genomic Encyclopedia of Archaeal and Bacterial Type Strains, Phase II (KMG-II): from individual species to whole genera.</title>
        <authorList>
            <person name="Goeker M."/>
        </authorList>
    </citation>
    <scope>NUCLEOTIDE SEQUENCE [LARGE SCALE GENOMIC DNA]</scope>
    <source>
        <strain evidence="12 13">DSM 43383</strain>
    </source>
</reference>
<dbReference type="PANTHER" id="PTHR43345">
    <property type="entry name" value="3-ISOPROPYLMALATE DEHYDRATASE SMALL SUBUNIT 2-RELATED-RELATED"/>
    <property type="match status" value="1"/>
</dbReference>
<name>A0A495QKW2_9ACTN</name>
<dbReference type="Proteomes" id="UP000274601">
    <property type="component" value="Unassembled WGS sequence"/>
</dbReference>
<dbReference type="GO" id="GO:0003861">
    <property type="term" value="F:3-isopropylmalate dehydratase activity"/>
    <property type="evidence" value="ECO:0007669"/>
    <property type="project" value="UniProtKB-EC"/>
</dbReference>
<dbReference type="NCBIfam" id="TIGR02087">
    <property type="entry name" value="LEUD_arch"/>
    <property type="match status" value="1"/>
</dbReference>
<dbReference type="RefSeq" id="WP_121435707.1">
    <property type="nucleotide sequence ID" value="NZ_RBWU01000004.1"/>
</dbReference>
<evidence type="ECO:0000256" key="4">
    <source>
        <dbReference type="ARBA" id="ARBA00017233"/>
    </source>
</evidence>
<comment type="pathway">
    <text evidence="2">Amino-acid biosynthesis; L-leucine biosynthesis; L-leucine from 3-methyl-2-oxobutanoate: step 2/4.</text>
</comment>
<evidence type="ECO:0000313" key="13">
    <source>
        <dbReference type="Proteomes" id="UP000274601"/>
    </source>
</evidence>
<proteinExistence type="predicted"/>
<dbReference type="GO" id="GO:0009098">
    <property type="term" value="P:L-leucine biosynthetic process"/>
    <property type="evidence" value="ECO:0007669"/>
    <property type="project" value="UniProtKB-KW"/>
</dbReference>